<proteinExistence type="predicted"/>
<dbReference type="Proteomes" id="UP000821853">
    <property type="component" value="Chromosome 8"/>
</dbReference>
<dbReference type="OrthoDB" id="6514358at2759"/>
<dbReference type="PROSITE" id="PS50068">
    <property type="entry name" value="LDLRA_2"/>
    <property type="match status" value="1"/>
</dbReference>
<dbReference type="SMART" id="SM00192">
    <property type="entry name" value="LDLa"/>
    <property type="match status" value="1"/>
</dbReference>
<name>A0A9J6GVE9_HAELO</name>
<evidence type="ECO:0000313" key="3">
    <source>
        <dbReference type="EMBL" id="KAH9379445.1"/>
    </source>
</evidence>
<dbReference type="InterPro" id="IPR002172">
    <property type="entry name" value="LDrepeatLR_classA_rpt"/>
</dbReference>
<accession>A0A9J6GVE9</accession>
<keyword evidence="4" id="KW-1185">Reference proteome</keyword>
<dbReference type="Gene3D" id="4.10.400.10">
    <property type="entry name" value="Low-density Lipoprotein Receptor"/>
    <property type="match status" value="1"/>
</dbReference>
<evidence type="ECO:0000313" key="4">
    <source>
        <dbReference type="Proteomes" id="UP000821853"/>
    </source>
</evidence>
<gene>
    <name evidence="3" type="ORF">HPB48_012264</name>
</gene>
<feature type="disulfide bond" evidence="2">
    <location>
        <begin position="132"/>
        <end position="144"/>
    </location>
</feature>
<dbReference type="Pfam" id="PF00057">
    <property type="entry name" value="Ldl_recept_a"/>
    <property type="match status" value="1"/>
</dbReference>
<dbReference type="EMBL" id="JABSTR010000010">
    <property type="protein sequence ID" value="KAH9379445.1"/>
    <property type="molecule type" value="Genomic_DNA"/>
</dbReference>
<evidence type="ECO:0000256" key="2">
    <source>
        <dbReference type="PROSITE-ProRule" id="PRU00124"/>
    </source>
</evidence>
<dbReference type="InterPro" id="IPR036055">
    <property type="entry name" value="LDL_receptor-like_sf"/>
</dbReference>
<dbReference type="VEuPathDB" id="VectorBase:HLOH_041568"/>
<feature type="disulfide bond" evidence="2">
    <location>
        <begin position="139"/>
        <end position="157"/>
    </location>
</feature>
<evidence type="ECO:0000256" key="1">
    <source>
        <dbReference type="ARBA" id="ARBA00023157"/>
    </source>
</evidence>
<comment type="caution">
    <text evidence="2">Lacks conserved residue(s) required for the propagation of feature annotation.</text>
</comment>
<sequence>MYARSRAEPLYRLCNQSLTLAPTGPNSAAYVVADPPRSFLPDECSFSVRANSSDGVVVSVQRLKLRTSTAVESICLDYLQASHPLCGSRAGSYELSVPMDVKLYTNPTQSYEPGQLVSFVITGYNKTTQDDCKGGSFTCANARCIWEGFSCDKVDNCGDGSDERFFVYSMCS</sequence>
<reference evidence="3 4" key="1">
    <citation type="journal article" date="2020" name="Cell">
        <title>Large-Scale Comparative Analyses of Tick Genomes Elucidate Their Genetic Diversity and Vector Capacities.</title>
        <authorList>
            <consortium name="Tick Genome and Microbiome Consortium (TIGMIC)"/>
            <person name="Jia N."/>
            <person name="Wang J."/>
            <person name="Shi W."/>
            <person name="Du L."/>
            <person name="Sun Y."/>
            <person name="Zhan W."/>
            <person name="Jiang J.F."/>
            <person name="Wang Q."/>
            <person name="Zhang B."/>
            <person name="Ji P."/>
            <person name="Bell-Sakyi L."/>
            <person name="Cui X.M."/>
            <person name="Yuan T.T."/>
            <person name="Jiang B.G."/>
            <person name="Yang W.F."/>
            <person name="Lam T.T."/>
            <person name="Chang Q.C."/>
            <person name="Ding S.J."/>
            <person name="Wang X.J."/>
            <person name="Zhu J.G."/>
            <person name="Ruan X.D."/>
            <person name="Zhao L."/>
            <person name="Wei J.T."/>
            <person name="Ye R.Z."/>
            <person name="Que T.C."/>
            <person name="Du C.H."/>
            <person name="Zhou Y.H."/>
            <person name="Cheng J.X."/>
            <person name="Dai P.F."/>
            <person name="Guo W.B."/>
            <person name="Han X.H."/>
            <person name="Huang E.J."/>
            <person name="Li L.F."/>
            <person name="Wei W."/>
            <person name="Gao Y.C."/>
            <person name="Liu J.Z."/>
            <person name="Shao H.Z."/>
            <person name="Wang X."/>
            <person name="Wang C.C."/>
            <person name="Yang T.C."/>
            <person name="Huo Q.B."/>
            <person name="Li W."/>
            <person name="Chen H.Y."/>
            <person name="Chen S.E."/>
            <person name="Zhou L.G."/>
            <person name="Ni X.B."/>
            <person name="Tian J.H."/>
            <person name="Sheng Y."/>
            <person name="Liu T."/>
            <person name="Pan Y.S."/>
            <person name="Xia L.Y."/>
            <person name="Li J."/>
            <person name="Zhao F."/>
            <person name="Cao W.C."/>
        </authorList>
    </citation>
    <scope>NUCLEOTIDE SEQUENCE [LARGE SCALE GENOMIC DNA]</scope>
    <source>
        <strain evidence="3">HaeL-2018</strain>
    </source>
</reference>
<dbReference type="AlphaFoldDB" id="A0A9J6GVE9"/>
<dbReference type="CDD" id="cd00112">
    <property type="entry name" value="LDLa"/>
    <property type="match status" value="1"/>
</dbReference>
<evidence type="ECO:0008006" key="5">
    <source>
        <dbReference type="Google" id="ProtNLM"/>
    </source>
</evidence>
<protein>
    <recommendedName>
        <fullName evidence="5">CUB domain-containing protein</fullName>
    </recommendedName>
</protein>
<organism evidence="3 4">
    <name type="scientific">Haemaphysalis longicornis</name>
    <name type="common">Bush tick</name>
    <dbReference type="NCBI Taxonomy" id="44386"/>
    <lineage>
        <taxon>Eukaryota</taxon>
        <taxon>Metazoa</taxon>
        <taxon>Ecdysozoa</taxon>
        <taxon>Arthropoda</taxon>
        <taxon>Chelicerata</taxon>
        <taxon>Arachnida</taxon>
        <taxon>Acari</taxon>
        <taxon>Parasitiformes</taxon>
        <taxon>Ixodida</taxon>
        <taxon>Ixodoidea</taxon>
        <taxon>Ixodidae</taxon>
        <taxon>Haemaphysalinae</taxon>
        <taxon>Haemaphysalis</taxon>
    </lineage>
</organism>
<keyword evidence="1 2" id="KW-1015">Disulfide bond</keyword>
<dbReference type="SUPFAM" id="SSF57424">
    <property type="entry name" value="LDL receptor-like module"/>
    <property type="match status" value="1"/>
</dbReference>
<comment type="caution">
    <text evidence="3">The sequence shown here is derived from an EMBL/GenBank/DDBJ whole genome shotgun (WGS) entry which is preliminary data.</text>
</comment>